<comment type="catalytic activity">
    <reaction evidence="13">
        <text>2 [molybdopterin-synthase sulfur-carrier protein]-C-terminal-Gly-aminoethanethioate + cyclic pyranopterin phosphate + H2O = molybdopterin + 2 [molybdopterin-synthase sulfur-carrier protein]-C-terminal Gly-Gly + 2 H(+)</text>
        <dbReference type="Rhea" id="RHEA:26333"/>
        <dbReference type="Rhea" id="RHEA-COMP:12202"/>
        <dbReference type="Rhea" id="RHEA-COMP:19907"/>
        <dbReference type="ChEBI" id="CHEBI:15377"/>
        <dbReference type="ChEBI" id="CHEBI:15378"/>
        <dbReference type="ChEBI" id="CHEBI:58698"/>
        <dbReference type="ChEBI" id="CHEBI:59648"/>
        <dbReference type="ChEBI" id="CHEBI:90778"/>
        <dbReference type="ChEBI" id="CHEBI:232372"/>
        <dbReference type="EC" id="2.8.1.12"/>
    </reaction>
</comment>
<comment type="subunit">
    <text evidence="8">Heterotetramer of 2 MoaD subunits and 2 MoaE subunits. Also stable as homodimer. The enzyme changes between these two forms during catalysis.</text>
</comment>
<comment type="pathway">
    <text evidence="1">Cofactor biosynthesis; molybdopterin biosynthesis.</text>
</comment>
<evidence type="ECO:0000256" key="4">
    <source>
        <dbReference type="ARBA" id="ARBA00013858"/>
    </source>
</evidence>
<evidence type="ECO:0000256" key="11">
    <source>
        <dbReference type="ARBA" id="ARBA00030781"/>
    </source>
</evidence>
<name>A0A9D1PMM0_9BACI</name>
<evidence type="ECO:0000256" key="7">
    <source>
        <dbReference type="ARBA" id="ARBA00025448"/>
    </source>
</evidence>
<evidence type="ECO:0000256" key="13">
    <source>
        <dbReference type="ARBA" id="ARBA00049878"/>
    </source>
</evidence>
<evidence type="ECO:0000256" key="8">
    <source>
        <dbReference type="ARBA" id="ARBA00026066"/>
    </source>
</evidence>
<evidence type="ECO:0000256" key="9">
    <source>
        <dbReference type="ARBA" id="ARBA00029745"/>
    </source>
</evidence>
<accession>A0A9D1PMM0</accession>
<comment type="similarity">
    <text evidence="2">Belongs to the MoaE family.</text>
</comment>
<dbReference type="Pfam" id="PF02391">
    <property type="entry name" value="MoaE"/>
    <property type="match status" value="1"/>
</dbReference>
<dbReference type="GO" id="GO:0006777">
    <property type="term" value="P:Mo-molybdopterin cofactor biosynthetic process"/>
    <property type="evidence" value="ECO:0007669"/>
    <property type="project" value="UniProtKB-KW"/>
</dbReference>
<dbReference type="EC" id="2.8.1.12" evidence="3"/>
<protein>
    <recommendedName>
        <fullName evidence="4">Molybdopterin synthase catalytic subunit</fullName>
        <ecNumber evidence="3">2.8.1.12</ecNumber>
    </recommendedName>
    <alternativeName>
        <fullName evidence="11">MPT synthase subunit 2</fullName>
    </alternativeName>
    <alternativeName>
        <fullName evidence="9">Molybdenum cofactor biosynthesis protein E</fullName>
    </alternativeName>
    <alternativeName>
        <fullName evidence="10">Molybdopterin-converting factor large subunit</fullName>
    </alternativeName>
    <alternativeName>
        <fullName evidence="12">Molybdopterin-converting factor subunit 2</fullName>
    </alternativeName>
</protein>
<comment type="function">
    <text evidence="7">Converts molybdopterin precursor Z into molybdopterin. This requires the incorporation of two sulfur atoms into precursor Z to generate a dithiolene group. The sulfur is provided by MoaD.</text>
</comment>
<proteinExistence type="inferred from homology"/>
<evidence type="ECO:0000256" key="1">
    <source>
        <dbReference type="ARBA" id="ARBA00005046"/>
    </source>
</evidence>
<evidence type="ECO:0000313" key="15">
    <source>
        <dbReference type="Proteomes" id="UP000823937"/>
    </source>
</evidence>
<evidence type="ECO:0000256" key="12">
    <source>
        <dbReference type="ARBA" id="ARBA00032474"/>
    </source>
</evidence>
<evidence type="ECO:0000313" key="14">
    <source>
        <dbReference type="EMBL" id="HIV75211.1"/>
    </source>
</evidence>
<evidence type="ECO:0000256" key="5">
    <source>
        <dbReference type="ARBA" id="ARBA00022679"/>
    </source>
</evidence>
<dbReference type="CDD" id="cd00756">
    <property type="entry name" value="MoaE"/>
    <property type="match status" value="1"/>
</dbReference>
<evidence type="ECO:0000256" key="3">
    <source>
        <dbReference type="ARBA" id="ARBA00011950"/>
    </source>
</evidence>
<gene>
    <name evidence="14" type="ORF">H9895_09055</name>
</gene>
<reference evidence="14" key="2">
    <citation type="submission" date="2021-04" db="EMBL/GenBank/DDBJ databases">
        <authorList>
            <person name="Gilroy R."/>
        </authorList>
    </citation>
    <scope>NUCLEOTIDE SEQUENCE</scope>
    <source>
        <strain evidence="14">CHK169-2315</strain>
    </source>
</reference>
<dbReference type="PANTHER" id="PTHR23404">
    <property type="entry name" value="MOLYBDOPTERIN SYNTHASE RELATED"/>
    <property type="match status" value="1"/>
</dbReference>
<reference evidence="14" key="1">
    <citation type="journal article" date="2021" name="PeerJ">
        <title>Extensive microbial diversity within the chicken gut microbiome revealed by metagenomics and culture.</title>
        <authorList>
            <person name="Gilroy R."/>
            <person name="Ravi A."/>
            <person name="Getino M."/>
            <person name="Pursley I."/>
            <person name="Horton D.L."/>
            <person name="Alikhan N.F."/>
            <person name="Baker D."/>
            <person name="Gharbi K."/>
            <person name="Hall N."/>
            <person name="Watson M."/>
            <person name="Adriaenssens E.M."/>
            <person name="Foster-Nyarko E."/>
            <person name="Jarju S."/>
            <person name="Secka A."/>
            <person name="Antonio M."/>
            <person name="Oren A."/>
            <person name="Chaudhuri R.R."/>
            <person name="La Ragione R."/>
            <person name="Hildebrand F."/>
            <person name="Pallen M.J."/>
        </authorList>
    </citation>
    <scope>NUCLEOTIDE SEQUENCE</scope>
    <source>
        <strain evidence="14">CHK169-2315</strain>
    </source>
</reference>
<keyword evidence="6" id="KW-0501">Molybdenum cofactor biosynthesis</keyword>
<dbReference type="GO" id="GO:0030366">
    <property type="term" value="F:molybdopterin synthase activity"/>
    <property type="evidence" value="ECO:0007669"/>
    <property type="project" value="UniProtKB-EC"/>
</dbReference>
<keyword evidence="5" id="KW-0808">Transferase</keyword>
<evidence type="ECO:0000256" key="6">
    <source>
        <dbReference type="ARBA" id="ARBA00023150"/>
    </source>
</evidence>
<dbReference type="Gene3D" id="3.90.1170.40">
    <property type="entry name" value="Molybdopterin biosynthesis MoaE subunit"/>
    <property type="match status" value="1"/>
</dbReference>
<sequence>MEKLFWITTSPLDVQSCMDKVVRREAGAICTFTGIAREFTKGKKTLYLEYDAYIPMAEKQLARIGQEIQEMHPDAEVAIGHRIGKLDISEIAVVIAVSTPHRKAAFHACEYAIERIKEIVPIWKKENWEDGTEWIGDQRETTSYPEGKPMEGDM</sequence>
<comment type="caution">
    <text evidence="14">The sequence shown here is derived from an EMBL/GenBank/DDBJ whole genome shotgun (WGS) entry which is preliminary data.</text>
</comment>
<dbReference type="Proteomes" id="UP000823937">
    <property type="component" value="Unassembled WGS sequence"/>
</dbReference>
<evidence type="ECO:0000256" key="2">
    <source>
        <dbReference type="ARBA" id="ARBA00005426"/>
    </source>
</evidence>
<dbReference type="SUPFAM" id="SSF54690">
    <property type="entry name" value="Molybdopterin synthase subunit MoaE"/>
    <property type="match status" value="1"/>
</dbReference>
<evidence type="ECO:0000256" key="10">
    <source>
        <dbReference type="ARBA" id="ARBA00030407"/>
    </source>
</evidence>
<dbReference type="AlphaFoldDB" id="A0A9D1PMM0"/>
<dbReference type="EMBL" id="DXHX01000126">
    <property type="protein sequence ID" value="HIV75211.1"/>
    <property type="molecule type" value="Genomic_DNA"/>
</dbReference>
<organism evidence="14 15">
    <name type="scientific">Candidatus Pseudogracilibacillus intestinigallinarum</name>
    <dbReference type="NCBI Taxonomy" id="2838742"/>
    <lineage>
        <taxon>Bacteria</taxon>
        <taxon>Bacillati</taxon>
        <taxon>Bacillota</taxon>
        <taxon>Bacilli</taxon>
        <taxon>Bacillales</taxon>
        <taxon>Bacillaceae</taxon>
        <taxon>Pseudogracilibacillus</taxon>
    </lineage>
</organism>
<dbReference type="InterPro" id="IPR036563">
    <property type="entry name" value="MoaE_sf"/>
</dbReference>
<dbReference type="FunFam" id="3.90.1170.40:FF:000003">
    <property type="entry name" value="Molybdopterin converting factor subunit 2"/>
    <property type="match status" value="1"/>
</dbReference>
<dbReference type="InterPro" id="IPR003448">
    <property type="entry name" value="Mopterin_biosynth_MoaE"/>
</dbReference>